<proteinExistence type="predicted"/>
<feature type="compositionally biased region" description="Acidic residues" evidence="1">
    <location>
        <begin position="263"/>
        <end position="277"/>
    </location>
</feature>
<sequence>MVVKMMRWRPWPPLVTKKYEVRMVVRRLEGCDLVRESAGGAELGKLTVEIRWKGPKLALSSLRRTAVKRNFTREVDAAVSQNGVVDWDEEFQSLCSFSVYKDNVFHPWEIAFTVFNGLNQGPKNKVPIIGTALVNIAEFVSAAEEKELDVNIPLALPGGGGGAAAETCPSLCISLSFLELRTAQETTEPVQRSIVPAPSPAETTSTEKDELSALKAGLRKVKIFTGYVSTRKAKKACREEEGSEGRCSARSEDGEYNYPFDSDSLDDFEEGESDEGKEDSTVRKSFSYGSLAHANYAGGSIYSNKRDNEDEDWVYYSNRKSDVGCSHIEDSTASVSEPSLLQSSKRGLLSWRKRKLSFRSPKAKGEPLLKKAYGEEGGDDIDFDRRQLSSDESLSLGWHKTEEDSSANRSSVSEFGDDNFAIGSWEHKEVTSRDGHMKLQTQVFFASIDQRSERAAGESACTALVAVIADWFQNNHDLMPIKSQFDSLIREGSLEWRNLCENETYRERFPDKHFDLETVLQAKIRPLSVVPGKSFIGFFHPEGMDEGRFDFLHGAMSFDNIWDEISRAGMECSSTGETQVYIVSWNDHFFILKVEPEAYYIVDTLGERLYEGCNQAYVLKFDHDTVIYKMSNVVQASDDKRANDQMIVSAVVEQPKNQQLNTKEEGSIMEAAVTKPDEQIKEEEIVCRGKESCKEYIKSFLAAIPIRELQADIRKGLMASTPLHQRLQIEFNYTRFVQRLPDIPVAEVSSTVAMQAAEVEVSTVASQTTEVAITDVAA</sequence>
<accession>A0A978UBX3</accession>
<dbReference type="AlphaFoldDB" id="A0A978UBX3"/>
<reference evidence="3" key="1">
    <citation type="journal article" date="2021" name="Front. Plant Sci.">
        <title>Chromosome-Scale Genome Assembly for Chinese Sour Jujube and Insights Into Its Genome Evolution and Domestication Signature.</title>
        <authorList>
            <person name="Shen L.-Y."/>
            <person name="Luo H."/>
            <person name="Wang X.-L."/>
            <person name="Wang X.-M."/>
            <person name="Qiu X.-J."/>
            <person name="Liu H."/>
            <person name="Zhou S.-S."/>
            <person name="Jia K.-H."/>
            <person name="Nie S."/>
            <person name="Bao Y.-T."/>
            <person name="Zhang R.-G."/>
            <person name="Yun Q.-Z."/>
            <person name="Chai Y.-H."/>
            <person name="Lu J.-Y."/>
            <person name="Li Y."/>
            <person name="Zhao S.-W."/>
            <person name="Mao J.-F."/>
            <person name="Jia S.-G."/>
            <person name="Mao Y.-M."/>
        </authorList>
    </citation>
    <scope>NUCLEOTIDE SEQUENCE</scope>
    <source>
        <strain evidence="3">AT0</strain>
        <tissue evidence="3">Leaf</tissue>
    </source>
</reference>
<dbReference type="PANTHER" id="PTHR31182:SF15">
    <property type="entry name" value="F26K24.5 PROTEIN"/>
    <property type="match status" value="1"/>
</dbReference>
<comment type="caution">
    <text evidence="3">The sequence shown here is derived from an EMBL/GenBank/DDBJ whole genome shotgun (WGS) entry which is preliminary data.</text>
</comment>
<dbReference type="OrthoDB" id="733571at2759"/>
<evidence type="ECO:0000259" key="2">
    <source>
        <dbReference type="PROSITE" id="PS51840"/>
    </source>
</evidence>
<dbReference type="PROSITE" id="PS51840">
    <property type="entry name" value="C2_NT"/>
    <property type="match status" value="1"/>
</dbReference>
<dbReference type="Proteomes" id="UP000813462">
    <property type="component" value="Unassembled WGS sequence"/>
</dbReference>
<feature type="region of interest" description="Disordered" evidence="1">
    <location>
        <begin position="239"/>
        <end position="282"/>
    </location>
</feature>
<feature type="region of interest" description="Disordered" evidence="1">
    <location>
        <begin position="188"/>
        <end position="210"/>
    </location>
</feature>
<dbReference type="EMBL" id="JAEACU010000012">
    <property type="protein sequence ID" value="KAH7512266.1"/>
    <property type="molecule type" value="Genomic_DNA"/>
</dbReference>
<gene>
    <name evidence="3" type="ORF">FEM48_Zijuj12G0072300</name>
</gene>
<dbReference type="Pfam" id="PF10358">
    <property type="entry name" value="NT-C2"/>
    <property type="match status" value="1"/>
</dbReference>
<feature type="domain" description="C2 NT-type" evidence="2">
    <location>
        <begin position="9"/>
        <end position="179"/>
    </location>
</feature>
<dbReference type="InterPro" id="IPR019448">
    <property type="entry name" value="NT-C2"/>
</dbReference>
<name>A0A978UBX3_ZIZJJ</name>
<dbReference type="PANTHER" id="PTHR31182">
    <property type="entry name" value="C2 NT-TYPE DOMAIN-CONTAINING PROTEIN"/>
    <property type="match status" value="1"/>
</dbReference>
<organism evidence="3 4">
    <name type="scientific">Ziziphus jujuba var. spinosa</name>
    <dbReference type="NCBI Taxonomy" id="714518"/>
    <lineage>
        <taxon>Eukaryota</taxon>
        <taxon>Viridiplantae</taxon>
        <taxon>Streptophyta</taxon>
        <taxon>Embryophyta</taxon>
        <taxon>Tracheophyta</taxon>
        <taxon>Spermatophyta</taxon>
        <taxon>Magnoliopsida</taxon>
        <taxon>eudicotyledons</taxon>
        <taxon>Gunneridae</taxon>
        <taxon>Pentapetalae</taxon>
        <taxon>rosids</taxon>
        <taxon>fabids</taxon>
        <taxon>Rosales</taxon>
        <taxon>Rhamnaceae</taxon>
        <taxon>Paliureae</taxon>
        <taxon>Ziziphus</taxon>
    </lineage>
</organism>
<evidence type="ECO:0000256" key="1">
    <source>
        <dbReference type="SAM" id="MobiDB-lite"/>
    </source>
</evidence>
<evidence type="ECO:0000313" key="3">
    <source>
        <dbReference type="EMBL" id="KAH7512266.1"/>
    </source>
</evidence>
<feature type="compositionally biased region" description="Basic and acidic residues" evidence="1">
    <location>
        <begin position="239"/>
        <end position="253"/>
    </location>
</feature>
<evidence type="ECO:0000313" key="4">
    <source>
        <dbReference type="Proteomes" id="UP000813462"/>
    </source>
</evidence>
<protein>
    <recommendedName>
        <fullName evidence="2">C2 NT-type domain-containing protein</fullName>
    </recommendedName>
</protein>